<keyword evidence="2" id="KW-0813">Transport</keyword>
<dbReference type="FunFam" id="3.30.830.10:FF:000039">
    <property type="entry name" value="Ubiquinol-cytochrome c reductase core subunit 2"/>
    <property type="match status" value="1"/>
</dbReference>
<dbReference type="GO" id="GO:0046872">
    <property type="term" value="F:metal ion binding"/>
    <property type="evidence" value="ECO:0007669"/>
    <property type="project" value="InterPro"/>
</dbReference>
<keyword evidence="14" id="KW-0378">Hydrolase</keyword>
<dbReference type="GO" id="GO:0005743">
    <property type="term" value="C:mitochondrial inner membrane"/>
    <property type="evidence" value="ECO:0007669"/>
    <property type="project" value="UniProtKB-SubCell"/>
</dbReference>
<evidence type="ECO:0000256" key="3">
    <source>
        <dbReference type="ARBA" id="ARBA00022660"/>
    </source>
</evidence>
<keyword evidence="3" id="KW-0679">Respiratory chain</keyword>
<evidence type="ECO:0000256" key="10">
    <source>
        <dbReference type="ARBA" id="ARBA00040751"/>
    </source>
</evidence>
<dbReference type="FunFam" id="3.30.830.10:FF:000021">
    <property type="entry name" value="Cytochrome b-c1 complex subunit 2"/>
    <property type="match status" value="1"/>
</dbReference>
<evidence type="ECO:0000259" key="12">
    <source>
        <dbReference type="Pfam" id="PF00675"/>
    </source>
</evidence>
<protein>
    <recommendedName>
        <fullName evidence="10">Cytochrome b-c1 complex subunit 2, mitochondrial</fullName>
    </recommendedName>
    <alternativeName>
        <fullName evidence="11">Core protein II</fullName>
    </alternativeName>
</protein>
<keyword evidence="7" id="KW-0496">Mitochondrion</keyword>
<dbReference type="Gene3D" id="3.30.830.10">
    <property type="entry name" value="Metalloenzyme, LuxS/M16 peptidase-like"/>
    <property type="match status" value="2"/>
</dbReference>
<comment type="similarity">
    <text evidence="9">Belongs to the peptidase M16 family. UQCRC2/QCR2 subfamily.</text>
</comment>
<evidence type="ECO:0000313" key="14">
    <source>
        <dbReference type="EMBL" id="OCL14425.1"/>
    </source>
</evidence>
<dbReference type="InterPro" id="IPR007863">
    <property type="entry name" value="Peptidase_M16_C"/>
</dbReference>
<keyword evidence="15" id="KW-1185">Reference proteome</keyword>
<accession>A0A8E2FC32</accession>
<reference evidence="14 15" key="1">
    <citation type="journal article" date="2016" name="Nat. Commun.">
        <title>Ectomycorrhizal ecology is imprinted in the genome of the dominant symbiotic fungus Cenococcum geophilum.</title>
        <authorList>
            <consortium name="DOE Joint Genome Institute"/>
            <person name="Peter M."/>
            <person name="Kohler A."/>
            <person name="Ohm R.A."/>
            <person name="Kuo A."/>
            <person name="Krutzmann J."/>
            <person name="Morin E."/>
            <person name="Arend M."/>
            <person name="Barry K.W."/>
            <person name="Binder M."/>
            <person name="Choi C."/>
            <person name="Clum A."/>
            <person name="Copeland A."/>
            <person name="Grisel N."/>
            <person name="Haridas S."/>
            <person name="Kipfer T."/>
            <person name="LaButti K."/>
            <person name="Lindquist E."/>
            <person name="Lipzen A."/>
            <person name="Maire R."/>
            <person name="Meier B."/>
            <person name="Mihaltcheva S."/>
            <person name="Molinier V."/>
            <person name="Murat C."/>
            <person name="Poggeler S."/>
            <person name="Quandt C.A."/>
            <person name="Sperisen C."/>
            <person name="Tritt A."/>
            <person name="Tisserant E."/>
            <person name="Crous P.W."/>
            <person name="Henrissat B."/>
            <person name="Nehls U."/>
            <person name="Egli S."/>
            <person name="Spatafora J.W."/>
            <person name="Grigoriev I.V."/>
            <person name="Martin F.M."/>
        </authorList>
    </citation>
    <scope>NUCLEOTIDE SEQUENCE [LARGE SCALE GENOMIC DNA]</scope>
    <source>
        <strain evidence="14 15">CBS 207.34</strain>
    </source>
</reference>
<dbReference type="PANTHER" id="PTHR11851:SF209">
    <property type="entry name" value="CYTOCHROME B-C1 COMPLEX SUBUNIT 2, MITOCHONDRIAL"/>
    <property type="match status" value="1"/>
</dbReference>
<dbReference type="Proteomes" id="UP000250140">
    <property type="component" value="Unassembled WGS sequence"/>
</dbReference>
<evidence type="ECO:0000256" key="4">
    <source>
        <dbReference type="ARBA" id="ARBA00022792"/>
    </source>
</evidence>
<evidence type="ECO:0000259" key="13">
    <source>
        <dbReference type="Pfam" id="PF05193"/>
    </source>
</evidence>
<organism evidence="14 15">
    <name type="scientific">Glonium stellatum</name>
    <dbReference type="NCBI Taxonomy" id="574774"/>
    <lineage>
        <taxon>Eukaryota</taxon>
        <taxon>Fungi</taxon>
        <taxon>Dikarya</taxon>
        <taxon>Ascomycota</taxon>
        <taxon>Pezizomycotina</taxon>
        <taxon>Dothideomycetes</taxon>
        <taxon>Pleosporomycetidae</taxon>
        <taxon>Gloniales</taxon>
        <taxon>Gloniaceae</taxon>
        <taxon>Glonium</taxon>
    </lineage>
</organism>
<sequence length="461" mass="49438">MLSRSSVCRGAQRALRRQCAQPVQRRGLAAPASGSFQYQTGDAKGVKFASRDLAGPTTTLALVSRAGTRYQLLPGLTEGLEKFAFRGTERRSALRIVRESELLGAELTSYHTRENLVIGAKFLRDDLPYYVELLSEVAAQTKYAPHIFHEEVLPLIQMSHKTFLANTKAMAISSAHSLAFHRGLGSPVSPASSTPYTKYLDTDYIEYFSKFAYAKPNFAVVANGAEHSELSKWVNEFFGNVPAQAPENLLEAVRDKQTKYYGGEERIAHGSGNSMVLAFPGSSSFTGGFYKPEVAVLASLLGGQSSIKWSSGFSLLAKVASGAGTSVETKSAIYSDAGLLYVSINGAAQNVAKTAMDAVKIIHNIAGGQISKEDIKKAKATAKFRELEFGQDINAGLELTGSGLVHGSKAYQLDETAKAIDGVTDDQVKAAAKSLLENKASVSAVGDLFVLPYAEDLGLKV</sequence>
<dbReference type="EMBL" id="KV748577">
    <property type="protein sequence ID" value="OCL14425.1"/>
    <property type="molecule type" value="Genomic_DNA"/>
</dbReference>
<dbReference type="InterPro" id="IPR011249">
    <property type="entry name" value="Metalloenz_LuxS/M16"/>
</dbReference>
<keyword evidence="5" id="KW-0809">Transit peptide</keyword>
<dbReference type="PANTHER" id="PTHR11851">
    <property type="entry name" value="METALLOPROTEASE"/>
    <property type="match status" value="1"/>
</dbReference>
<feature type="domain" description="Peptidase M16 C-terminal" evidence="13">
    <location>
        <begin position="212"/>
        <end position="380"/>
    </location>
</feature>
<evidence type="ECO:0000313" key="15">
    <source>
        <dbReference type="Proteomes" id="UP000250140"/>
    </source>
</evidence>
<dbReference type="Pfam" id="PF00675">
    <property type="entry name" value="Peptidase_M16"/>
    <property type="match status" value="1"/>
</dbReference>
<keyword evidence="6" id="KW-0249">Electron transport</keyword>
<dbReference type="SUPFAM" id="SSF63411">
    <property type="entry name" value="LuxS/MPP-like metallohydrolase"/>
    <property type="match status" value="2"/>
</dbReference>
<dbReference type="InterPro" id="IPR011765">
    <property type="entry name" value="Pept_M16_N"/>
</dbReference>
<dbReference type="Pfam" id="PF05193">
    <property type="entry name" value="Peptidase_M16_C"/>
    <property type="match status" value="1"/>
</dbReference>
<dbReference type="OrthoDB" id="6369905at2759"/>
<evidence type="ECO:0000256" key="1">
    <source>
        <dbReference type="ARBA" id="ARBA00004443"/>
    </source>
</evidence>
<dbReference type="AlphaFoldDB" id="A0A8E2FC32"/>
<gene>
    <name evidence="14" type="ORF">AOQ84DRAFT_384722</name>
</gene>
<evidence type="ECO:0000256" key="6">
    <source>
        <dbReference type="ARBA" id="ARBA00022982"/>
    </source>
</evidence>
<evidence type="ECO:0000256" key="9">
    <source>
        <dbReference type="ARBA" id="ARBA00038146"/>
    </source>
</evidence>
<evidence type="ECO:0000256" key="11">
    <source>
        <dbReference type="ARBA" id="ARBA00041372"/>
    </source>
</evidence>
<dbReference type="GO" id="GO:0016787">
    <property type="term" value="F:hydrolase activity"/>
    <property type="evidence" value="ECO:0007669"/>
    <property type="project" value="UniProtKB-KW"/>
</dbReference>
<evidence type="ECO:0000256" key="5">
    <source>
        <dbReference type="ARBA" id="ARBA00022946"/>
    </source>
</evidence>
<comment type="subcellular location">
    <subcellularLocation>
        <location evidence="1">Mitochondrion inner membrane</location>
        <topology evidence="1">Peripheral membrane protein</topology>
        <orientation evidence="1">Matrix side</orientation>
    </subcellularLocation>
</comment>
<evidence type="ECO:0000256" key="2">
    <source>
        <dbReference type="ARBA" id="ARBA00022448"/>
    </source>
</evidence>
<dbReference type="InterPro" id="IPR050361">
    <property type="entry name" value="MPP/UQCRC_Complex"/>
</dbReference>
<proteinExistence type="inferred from homology"/>
<keyword evidence="8" id="KW-0472">Membrane</keyword>
<keyword evidence="4" id="KW-0999">Mitochondrion inner membrane</keyword>
<feature type="domain" description="Peptidase M16 N-terminal" evidence="12">
    <location>
        <begin position="54"/>
        <end position="181"/>
    </location>
</feature>
<evidence type="ECO:0000256" key="8">
    <source>
        <dbReference type="ARBA" id="ARBA00023136"/>
    </source>
</evidence>
<evidence type="ECO:0000256" key="7">
    <source>
        <dbReference type="ARBA" id="ARBA00023128"/>
    </source>
</evidence>
<name>A0A8E2FC32_9PEZI</name>